<comment type="caution">
    <text evidence="1">The sequence shown here is derived from an EMBL/GenBank/DDBJ whole genome shotgun (WGS) entry which is preliminary data.</text>
</comment>
<gene>
    <name evidence="1" type="ORF">FRY74_04165</name>
</gene>
<dbReference type="PROSITE" id="PS51257">
    <property type="entry name" value="PROKAR_LIPOPROTEIN"/>
    <property type="match status" value="1"/>
</dbReference>
<dbReference type="RefSeq" id="WP_147098933.1">
    <property type="nucleotide sequence ID" value="NZ_VOOS01000002.1"/>
</dbReference>
<evidence type="ECO:0000313" key="1">
    <source>
        <dbReference type="EMBL" id="TXB65768.1"/>
    </source>
</evidence>
<sequence>MKYSFILILLSTILMGCPYQSDVELNTYEESLKVDKNLIDNWVSYHDDYSREELSIEKLAKSVVGISHKEFDSKNRLKGSNKFRAYATEIDAITIFNIESDNGKYMFLKYGWTGKNEFYIQAVNAEFVEENLRSDSLSTEELRTFFTKNVNQEKMFEEKLEFYRKDSPEHLKVKMFMKKSGF</sequence>
<organism evidence="1 2">
    <name type="scientific">Vicingus serpentipes</name>
    <dbReference type="NCBI Taxonomy" id="1926625"/>
    <lineage>
        <taxon>Bacteria</taxon>
        <taxon>Pseudomonadati</taxon>
        <taxon>Bacteroidota</taxon>
        <taxon>Flavobacteriia</taxon>
        <taxon>Flavobacteriales</taxon>
        <taxon>Vicingaceae</taxon>
        <taxon>Vicingus</taxon>
    </lineage>
</organism>
<proteinExistence type="predicted"/>
<accession>A0A5C6RTZ1</accession>
<name>A0A5C6RTZ1_9FLAO</name>
<dbReference type="EMBL" id="VOOS01000002">
    <property type="protein sequence ID" value="TXB65768.1"/>
    <property type="molecule type" value="Genomic_DNA"/>
</dbReference>
<dbReference type="AlphaFoldDB" id="A0A5C6RTZ1"/>
<evidence type="ECO:0000313" key="2">
    <source>
        <dbReference type="Proteomes" id="UP000321721"/>
    </source>
</evidence>
<protein>
    <submittedName>
        <fullName evidence="1">Uncharacterized protein</fullName>
    </submittedName>
</protein>
<reference evidence="1 2" key="1">
    <citation type="submission" date="2019-08" db="EMBL/GenBank/DDBJ databases">
        <title>Genome of Vicingus serpentipes NCIMB 15042.</title>
        <authorList>
            <person name="Bowman J.P."/>
        </authorList>
    </citation>
    <scope>NUCLEOTIDE SEQUENCE [LARGE SCALE GENOMIC DNA]</scope>
    <source>
        <strain evidence="1 2">NCIMB 15042</strain>
    </source>
</reference>
<dbReference type="Proteomes" id="UP000321721">
    <property type="component" value="Unassembled WGS sequence"/>
</dbReference>
<keyword evidence="2" id="KW-1185">Reference proteome</keyword>